<evidence type="ECO:0000313" key="2">
    <source>
        <dbReference type="EMBL" id="GEC87620.1"/>
    </source>
</evidence>
<feature type="transmembrane region" description="Helical" evidence="1">
    <location>
        <begin position="167"/>
        <end position="186"/>
    </location>
</feature>
<accession>A0A4Y4C9A4</accession>
<dbReference type="Proteomes" id="UP000319986">
    <property type="component" value="Unassembled WGS sequence"/>
</dbReference>
<evidence type="ECO:0000256" key="1">
    <source>
        <dbReference type="SAM" id="Phobius"/>
    </source>
</evidence>
<protein>
    <submittedName>
        <fullName evidence="2">Uncharacterized protein</fullName>
    </submittedName>
</protein>
<keyword evidence="1" id="KW-0812">Transmembrane</keyword>
<evidence type="ECO:0000313" key="3">
    <source>
        <dbReference type="Proteomes" id="UP000319986"/>
    </source>
</evidence>
<feature type="transmembrane region" description="Helical" evidence="1">
    <location>
        <begin position="85"/>
        <end position="104"/>
    </location>
</feature>
<keyword evidence="1" id="KW-0472">Membrane</keyword>
<name>A0A4Y4C9A4_9CORY</name>
<proteinExistence type="predicted"/>
<comment type="caution">
    <text evidence="2">The sequence shown here is derived from an EMBL/GenBank/DDBJ whole genome shotgun (WGS) entry which is preliminary data.</text>
</comment>
<reference evidence="2 3" key="1">
    <citation type="submission" date="2019-06" db="EMBL/GenBank/DDBJ databases">
        <title>Whole genome shotgun sequence of Corynebacterium variabile NBRC 15286.</title>
        <authorList>
            <person name="Hosoyama A."/>
            <person name="Uohara A."/>
            <person name="Ohji S."/>
            <person name="Ichikawa N."/>
        </authorList>
    </citation>
    <scope>NUCLEOTIDE SEQUENCE [LARGE SCALE GENOMIC DNA]</scope>
    <source>
        <strain evidence="2 3">NBRC 15286</strain>
    </source>
</reference>
<sequence length="196" mass="21094">MFGVRSIFALYAIGHRVGLAMGLLAVAVAVSAVTGTTSLPLPWLSEGSLDLSLDHLLAVALLAAHATLLTGELSSREESSVRSWWWADCLGMTVLLCGPVFLAFTGDAGLLQNTLLYLVFFFLISLVIGPETAYPTVIFLIVVQTMVVALVPDRGLIPVFWDPDPRIIAALFLLATVAFLVARRPVKTSTRLRITA</sequence>
<dbReference type="EMBL" id="BJNT01000034">
    <property type="protein sequence ID" value="GEC87620.1"/>
    <property type="molecule type" value="Genomic_DNA"/>
</dbReference>
<dbReference type="AlphaFoldDB" id="A0A4Y4C9A4"/>
<organism evidence="2 3">
    <name type="scientific">Corynebacterium variabile</name>
    <dbReference type="NCBI Taxonomy" id="1727"/>
    <lineage>
        <taxon>Bacteria</taxon>
        <taxon>Bacillati</taxon>
        <taxon>Actinomycetota</taxon>
        <taxon>Actinomycetes</taxon>
        <taxon>Mycobacteriales</taxon>
        <taxon>Corynebacteriaceae</taxon>
        <taxon>Corynebacterium</taxon>
    </lineage>
</organism>
<feature type="transmembrane region" description="Helical" evidence="1">
    <location>
        <begin position="136"/>
        <end position="161"/>
    </location>
</feature>
<keyword evidence="1" id="KW-1133">Transmembrane helix</keyword>
<gene>
    <name evidence="2" type="ORF">CVA01_29340</name>
</gene>